<evidence type="ECO:0000259" key="3">
    <source>
        <dbReference type="Pfam" id="PF04536"/>
    </source>
</evidence>
<dbReference type="EMBL" id="JQJD01000023">
    <property type="protein sequence ID" value="KGN81745.1"/>
    <property type="molecule type" value="Genomic_DNA"/>
</dbReference>
<keyword evidence="5" id="KW-1185">Reference proteome</keyword>
<accession>A0A0A2EW62</accession>
<dbReference type="STRING" id="36874.HQ34_07330"/>
<dbReference type="AlphaFoldDB" id="A0A0A2EW62"/>
<keyword evidence="2" id="KW-0472">Membrane</keyword>
<evidence type="ECO:0000313" key="4">
    <source>
        <dbReference type="EMBL" id="KGN81745.1"/>
    </source>
</evidence>
<keyword evidence="2" id="KW-1133">Transmembrane helix</keyword>
<feature type="region of interest" description="Disordered" evidence="1">
    <location>
        <begin position="383"/>
        <end position="414"/>
    </location>
</feature>
<gene>
    <name evidence="4" type="ORF">HQ35_03640</name>
</gene>
<proteinExistence type="predicted"/>
<dbReference type="Gene3D" id="3.10.310.50">
    <property type="match status" value="1"/>
</dbReference>
<dbReference type="InterPro" id="IPR007621">
    <property type="entry name" value="TPM_dom"/>
</dbReference>
<dbReference type="Pfam" id="PF04536">
    <property type="entry name" value="TPM_phosphatase"/>
    <property type="match status" value="1"/>
</dbReference>
<dbReference type="PANTHER" id="PTHR30373:SF2">
    <property type="entry name" value="UPF0603 PROTEIN YGCG"/>
    <property type="match status" value="1"/>
</dbReference>
<organism evidence="4 5">
    <name type="scientific">Porphyromonas cangingivalis</name>
    <dbReference type="NCBI Taxonomy" id="36874"/>
    <lineage>
        <taxon>Bacteria</taxon>
        <taxon>Pseudomonadati</taxon>
        <taxon>Bacteroidota</taxon>
        <taxon>Bacteroidia</taxon>
        <taxon>Bacteroidales</taxon>
        <taxon>Porphyromonadaceae</taxon>
        <taxon>Porphyromonas</taxon>
    </lineage>
</organism>
<keyword evidence="2" id="KW-0812">Transmembrane</keyword>
<feature type="compositionally biased region" description="Gly residues" evidence="1">
    <location>
        <begin position="395"/>
        <end position="414"/>
    </location>
</feature>
<dbReference type="Proteomes" id="UP000030125">
    <property type="component" value="Unassembled WGS sequence"/>
</dbReference>
<evidence type="ECO:0000256" key="1">
    <source>
        <dbReference type="SAM" id="MobiDB-lite"/>
    </source>
</evidence>
<protein>
    <recommendedName>
        <fullName evidence="3">TPM domain-containing protein</fullName>
    </recommendedName>
</protein>
<feature type="domain" description="TPM" evidence="3">
    <location>
        <begin position="74"/>
        <end position="201"/>
    </location>
</feature>
<dbReference type="PANTHER" id="PTHR30373">
    <property type="entry name" value="UPF0603 PROTEIN YGCG"/>
    <property type="match status" value="1"/>
</dbReference>
<evidence type="ECO:0000256" key="2">
    <source>
        <dbReference type="SAM" id="Phobius"/>
    </source>
</evidence>
<feature type="transmembrane region" description="Helical" evidence="2">
    <location>
        <begin position="270"/>
        <end position="290"/>
    </location>
</feature>
<dbReference type="eggNOG" id="COG1512">
    <property type="taxonomic scope" value="Bacteria"/>
</dbReference>
<feature type="transmembrane region" description="Helical" evidence="2">
    <location>
        <begin position="224"/>
        <end position="243"/>
    </location>
</feature>
<reference evidence="4 5" key="1">
    <citation type="submission" date="2014-08" db="EMBL/GenBank/DDBJ databases">
        <title>Porphyromonas cangingivalis strain:COT-109_OH1386 Genome sequencing.</title>
        <authorList>
            <person name="Wallis C."/>
            <person name="Deusch O."/>
            <person name="O'Flynn C."/>
            <person name="Davis I."/>
            <person name="Jospin G."/>
            <person name="Darling A.E."/>
            <person name="Coil D.A."/>
            <person name="Alexiev A."/>
            <person name="Horsfall A."/>
            <person name="Kirkwood N."/>
            <person name="Harris S."/>
            <person name="Eisen J.A."/>
        </authorList>
    </citation>
    <scope>NUCLEOTIDE SEQUENCE [LARGE SCALE GENOMIC DNA]</scope>
    <source>
        <strain evidence="5">COT-109 OH1386</strain>
    </source>
</reference>
<sequence length="414" mass="46799">MGRGITTYRHYCTEREETASSASKHQQKKDTAMRWQKVLLLIAILLSTLSLRGQTAYRVSDVPPISKIEGRYIIDPQGILSADESAELTQKIITIRDSTDIEIAVVLLHDYDRDTYESNRHFGNELFNTWRLGHSRTNKGLLILFITREDKRQFSLEIGDGLGYTLTDAQSTLVQRKVMRPLLREDHYYEALIAGMDAVVKIDQGEDLKTSGGKASEIVEELDGWGYFFLIGLPMILAILFFLKSLYNDLRDIEDLGWIKKLYYTRIGKGVWFSLLCLPVIPVFILFLIARHFLTRRMAKDIVCPNCQAVNKVTKSTLGCSMDTKRTIKDDDTYTGRIVHTAYVECKVCGAVWDIQAYEDLAGVVPKAYTQEHRRAFESGQDWKLPDYSRSSDSWGGGSDSGGYSSGGGSSSDY</sequence>
<evidence type="ECO:0000313" key="5">
    <source>
        <dbReference type="Proteomes" id="UP000030125"/>
    </source>
</evidence>
<comment type="caution">
    <text evidence="4">The sequence shown here is derived from an EMBL/GenBank/DDBJ whole genome shotgun (WGS) entry which is preliminary data.</text>
</comment>
<name>A0A0A2EW62_PORCN</name>